<dbReference type="Proteomes" id="UP000297638">
    <property type="component" value="Unassembled WGS sequence"/>
</dbReference>
<keyword evidence="2" id="KW-0238">DNA-binding</keyword>
<dbReference type="AlphaFoldDB" id="A0A4Y8TTZ4"/>
<sequence>MTTVGILVGPGRRAFDIEVAREVYDDRSDRGLPRPTVRILAAKKITDLDPLRSIRRTHDLSTVAELDILIVPGSEEPLAECHSQEVAAVARAASAGILVVSLCTGAFTLAAAGLLDGRNATTHWRFADELARRYPHIHVQSRDLYCGEGRVWTSAGVTAGVDLLLHLVRLDWGASAAETVAKAMVTPVFRPGTQAQFADTSIPKNSSPSIERLHLTVSKDLQRQWNIKELATVCAMSPRTFHRWFSANLGTTPLTWLNDLRVREAQRLLEQTDLSIGSVAREAGFTSDDLLRKHFTSRLGITPTGHAAAFRQQRLR</sequence>
<protein>
    <submittedName>
        <fullName evidence="5">Helix-turn-helix domain-containing protein</fullName>
    </submittedName>
</protein>
<evidence type="ECO:0000256" key="1">
    <source>
        <dbReference type="ARBA" id="ARBA00023015"/>
    </source>
</evidence>
<proteinExistence type="predicted"/>
<name>A0A4Y8TTZ4_9MICC</name>
<dbReference type="InterPro" id="IPR029062">
    <property type="entry name" value="Class_I_gatase-like"/>
</dbReference>
<evidence type="ECO:0000313" key="6">
    <source>
        <dbReference type="Proteomes" id="UP000297638"/>
    </source>
</evidence>
<dbReference type="GO" id="GO:0003700">
    <property type="term" value="F:DNA-binding transcription factor activity"/>
    <property type="evidence" value="ECO:0007669"/>
    <property type="project" value="InterPro"/>
</dbReference>
<gene>
    <name evidence="5" type="ORF">EXY26_13640</name>
</gene>
<dbReference type="PANTHER" id="PTHR43130:SF3">
    <property type="entry name" value="HTH-TYPE TRANSCRIPTIONAL REGULATOR RV1931C"/>
    <property type="match status" value="1"/>
</dbReference>
<feature type="domain" description="HTH araC/xylS-type" evidence="4">
    <location>
        <begin position="211"/>
        <end position="309"/>
    </location>
</feature>
<dbReference type="SUPFAM" id="SSF52317">
    <property type="entry name" value="Class I glutamine amidotransferase-like"/>
    <property type="match status" value="1"/>
</dbReference>
<evidence type="ECO:0000259" key="4">
    <source>
        <dbReference type="PROSITE" id="PS01124"/>
    </source>
</evidence>
<dbReference type="CDD" id="cd03137">
    <property type="entry name" value="GATase1_AraC_1"/>
    <property type="match status" value="1"/>
</dbReference>
<dbReference type="PROSITE" id="PS01124">
    <property type="entry name" value="HTH_ARAC_FAMILY_2"/>
    <property type="match status" value="1"/>
</dbReference>
<dbReference type="PANTHER" id="PTHR43130">
    <property type="entry name" value="ARAC-FAMILY TRANSCRIPTIONAL REGULATOR"/>
    <property type="match status" value="1"/>
</dbReference>
<dbReference type="InterPro" id="IPR052158">
    <property type="entry name" value="INH-QAR"/>
</dbReference>
<dbReference type="GO" id="GO:0043565">
    <property type="term" value="F:sequence-specific DNA binding"/>
    <property type="evidence" value="ECO:0007669"/>
    <property type="project" value="InterPro"/>
</dbReference>
<dbReference type="EMBL" id="SPDS01000002">
    <property type="protein sequence ID" value="TFH55004.1"/>
    <property type="molecule type" value="Genomic_DNA"/>
</dbReference>
<dbReference type="InterPro" id="IPR018060">
    <property type="entry name" value="HTH_AraC"/>
</dbReference>
<comment type="caution">
    <text evidence="5">The sequence shown here is derived from an EMBL/GenBank/DDBJ whole genome shotgun (WGS) entry which is preliminary data.</text>
</comment>
<evidence type="ECO:0000256" key="2">
    <source>
        <dbReference type="ARBA" id="ARBA00023125"/>
    </source>
</evidence>
<keyword evidence="1" id="KW-0805">Transcription regulation</keyword>
<dbReference type="SUPFAM" id="SSF46689">
    <property type="entry name" value="Homeodomain-like"/>
    <property type="match status" value="2"/>
</dbReference>
<dbReference type="RefSeq" id="WP_134780838.1">
    <property type="nucleotide sequence ID" value="NZ_SPDS01000002.1"/>
</dbReference>
<dbReference type="SMART" id="SM00342">
    <property type="entry name" value="HTH_ARAC"/>
    <property type="match status" value="1"/>
</dbReference>
<evidence type="ECO:0000313" key="5">
    <source>
        <dbReference type="EMBL" id="TFH55004.1"/>
    </source>
</evidence>
<accession>A0A4Y8TTZ4</accession>
<evidence type="ECO:0000256" key="3">
    <source>
        <dbReference type="ARBA" id="ARBA00023163"/>
    </source>
</evidence>
<organism evidence="5 6">
    <name type="scientific">Glutamicibacter arilaitensis</name>
    <dbReference type="NCBI Taxonomy" id="256701"/>
    <lineage>
        <taxon>Bacteria</taxon>
        <taxon>Bacillati</taxon>
        <taxon>Actinomycetota</taxon>
        <taxon>Actinomycetes</taxon>
        <taxon>Micrococcales</taxon>
        <taxon>Micrococcaceae</taxon>
        <taxon>Glutamicibacter</taxon>
    </lineage>
</organism>
<dbReference type="PROSITE" id="PS00041">
    <property type="entry name" value="HTH_ARAC_FAMILY_1"/>
    <property type="match status" value="1"/>
</dbReference>
<dbReference type="InterPro" id="IPR018062">
    <property type="entry name" value="HTH_AraC-typ_CS"/>
</dbReference>
<keyword evidence="3" id="KW-0804">Transcription</keyword>
<dbReference type="InterPro" id="IPR002818">
    <property type="entry name" value="DJ-1/PfpI"/>
</dbReference>
<dbReference type="Pfam" id="PF01965">
    <property type="entry name" value="DJ-1_PfpI"/>
    <property type="match status" value="1"/>
</dbReference>
<reference evidence="5 6" key="1">
    <citation type="submission" date="2019-03" db="EMBL/GenBank/DDBJ databases">
        <title>Glutamicibacter sp. LJH19 genome.</title>
        <authorList>
            <person name="Sinai Borker S."/>
            <person name="Kumar R."/>
        </authorList>
    </citation>
    <scope>NUCLEOTIDE SEQUENCE [LARGE SCALE GENOMIC DNA]</scope>
    <source>
        <strain evidence="5 6">LJH19</strain>
    </source>
</reference>
<dbReference type="Pfam" id="PF12833">
    <property type="entry name" value="HTH_18"/>
    <property type="match status" value="1"/>
</dbReference>
<dbReference type="Gene3D" id="3.40.50.880">
    <property type="match status" value="1"/>
</dbReference>
<dbReference type="InterPro" id="IPR009057">
    <property type="entry name" value="Homeodomain-like_sf"/>
</dbReference>
<dbReference type="Gene3D" id="1.10.10.60">
    <property type="entry name" value="Homeodomain-like"/>
    <property type="match status" value="2"/>
</dbReference>